<evidence type="ECO:0000313" key="3">
    <source>
        <dbReference type="Proteomes" id="UP000183868"/>
    </source>
</evidence>
<dbReference type="InterPro" id="IPR023577">
    <property type="entry name" value="CYTH_domain"/>
</dbReference>
<proteinExistence type="predicted"/>
<feature type="domain" description="CYTH" evidence="1">
    <location>
        <begin position="19"/>
        <end position="186"/>
    </location>
</feature>
<dbReference type="NCBIfam" id="TIGR00318">
    <property type="entry name" value="cyaB"/>
    <property type="match status" value="1"/>
</dbReference>
<dbReference type="EMBL" id="CP018099">
    <property type="protein sequence ID" value="APF16867.1"/>
    <property type="molecule type" value="Genomic_DNA"/>
</dbReference>
<dbReference type="AlphaFoldDB" id="A0A1J1C2E4"/>
<gene>
    <name evidence="2" type="ORF">Cabys_116</name>
</gene>
<sequence length="190" mass="22430">MKRSERFCSGLFQWDLTMSKNIEIKAHFDDLEEGRRKAQAIGARFFGKDHQVDTYFNVERGRLKLRASSLSGNFLIPYFRPDKYTAREADYLLLPVKDSASARDLLSRMFGIWLVVEKEREIYLWENVRIHLDRVKGLGNFLEFEAVVDDEHSIETCQEQVQWFLKHFEIDRSNLIGESYSDLLQKQAEK</sequence>
<dbReference type="SMART" id="SM01118">
    <property type="entry name" value="CYTH"/>
    <property type="match status" value="1"/>
</dbReference>
<dbReference type="OrthoDB" id="271656at2"/>
<evidence type="ECO:0000259" key="1">
    <source>
        <dbReference type="PROSITE" id="PS51707"/>
    </source>
</evidence>
<evidence type="ECO:0000313" key="2">
    <source>
        <dbReference type="EMBL" id="APF16867.1"/>
    </source>
</evidence>
<dbReference type="PROSITE" id="PS51707">
    <property type="entry name" value="CYTH"/>
    <property type="match status" value="1"/>
</dbReference>
<dbReference type="Proteomes" id="UP000183868">
    <property type="component" value="Chromosome"/>
</dbReference>
<accession>A0A1J1C2E4</accession>
<dbReference type="CDD" id="cd07890">
    <property type="entry name" value="CYTH-like_AC_IV-like"/>
    <property type="match status" value="1"/>
</dbReference>
<dbReference type="Gene3D" id="2.40.320.10">
    <property type="entry name" value="Hypothetical Protein Pfu-838710-001"/>
    <property type="match status" value="1"/>
</dbReference>
<name>A0A1J1C2E4_CALAY</name>
<dbReference type="PANTHER" id="PTHR21028:SF2">
    <property type="entry name" value="CYTH DOMAIN-CONTAINING PROTEIN"/>
    <property type="match status" value="1"/>
</dbReference>
<dbReference type="KEGG" id="caby:Cabys_116"/>
<reference evidence="2 3" key="1">
    <citation type="submission" date="2016-11" db="EMBL/GenBank/DDBJ databases">
        <title>Genomic analysis of Caldithrix abyssi and proposal of a novel bacterial phylum Caldithrichaeota.</title>
        <authorList>
            <person name="Kublanov I."/>
            <person name="Sigalova O."/>
            <person name="Gavrilov S."/>
            <person name="Lebedinsky A."/>
            <person name="Ivanova N."/>
            <person name="Daum C."/>
            <person name="Reddy T."/>
            <person name="Klenk H.P."/>
            <person name="Goker M."/>
            <person name="Reva O."/>
            <person name="Miroshnichenko M."/>
            <person name="Kyprides N."/>
            <person name="Woyke T."/>
            <person name="Gelfand M."/>
        </authorList>
    </citation>
    <scope>NUCLEOTIDE SEQUENCE [LARGE SCALE GENOMIC DNA]</scope>
    <source>
        <strain evidence="2 3">LF13</strain>
    </source>
</reference>
<dbReference type="PANTHER" id="PTHR21028">
    <property type="entry name" value="SI:CH211-156B7.4"/>
    <property type="match status" value="1"/>
</dbReference>
<dbReference type="InterPro" id="IPR033469">
    <property type="entry name" value="CYTH-like_dom_sf"/>
</dbReference>
<dbReference type="InterPro" id="IPR008173">
    <property type="entry name" value="Adenylyl_cyclase_CyaB"/>
</dbReference>
<dbReference type="SUPFAM" id="SSF55154">
    <property type="entry name" value="CYTH-like phosphatases"/>
    <property type="match status" value="1"/>
</dbReference>
<dbReference type="Pfam" id="PF01928">
    <property type="entry name" value="CYTH"/>
    <property type="match status" value="1"/>
</dbReference>
<protein>
    <submittedName>
        <fullName evidence="2">Adenylyl cyclase CyaB, putative</fullName>
    </submittedName>
</protein>
<organism evidence="2 3">
    <name type="scientific">Caldithrix abyssi DSM 13497</name>
    <dbReference type="NCBI Taxonomy" id="880073"/>
    <lineage>
        <taxon>Bacteria</taxon>
        <taxon>Pseudomonadati</taxon>
        <taxon>Calditrichota</taxon>
        <taxon>Calditrichia</taxon>
        <taxon>Calditrichales</taxon>
        <taxon>Calditrichaceae</taxon>
        <taxon>Caldithrix</taxon>
    </lineage>
</organism>